<gene>
    <name evidence="1" type="ORF">S01H1_66144</name>
</gene>
<accession>X0XEB0</accession>
<feature type="non-terminal residue" evidence="1">
    <location>
        <position position="50"/>
    </location>
</feature>
<reference evidence="1" key="1">
    <citation type="journal article" date="2014" name="Front. Microbiol.">
        <title>High frequency of phylogenetically diverse reductive dehalogenase-homologous genes in deep subseafloor sedimentary metagenomes.</title>
        <authorList>
            <person name="Kawai M."/>
            <person name="Futagami T."/>
            <person name="Toyoda A."/>
            <person name="Takaki Y."/>
            <person name="Nishi S."/>
            <person name="Hori S."/>
            <person name="Arai W."/>
            <person name="Tsubouchi T."/>
            <person name="Morono Y."/>
            <person name="Uchiyama I."/>
            <person name="Ito T."/>
            <person name="Fujiyama A."/>
            <person name="Inagaki F."/>
            <person name="Takami H."/>
        </authorList>
    </citation>
    <scope>NUCLEOTIDE SEQUENCE</scope>
    <source>
        <strain evidence="1">Expedition CK06-06</strain>
    </source>
</reference>
<sequence length="50" mass="5871">MIAYKLVSRNWKSFMLDNRTISTVKPNNYIIKYTLNEETKCIKDSIGIIC</sequence>
<name>X0XEB0_9ZZZZ</name>
<dbReference type="EMBL" id="BARS01043726">
    <property type="protein sequence ID" value="GAG41509.1"/>
    <property type="molecule type" value="Genomic_DNA"/>
</dbReference>
<organism evidence="1">
    <name type="scientific">marine sediment metagenome</name>
    <dbReference type="NCBI Taxonomy" id="412755"/>
    <lineage>
        <taxon>unclassified sequences</taxon>
        <taxon>metagenomes</taxon>
        <taxon>ecological metagenomes</taxon>
    </lineage>
</organism>
<proteinExistence type="predicted"/>
<protein>
    <submittedName>
        <fullName evidence="1">Uncharacterized protein</fullName>
    </submittedName>
</protein>
<dbReference type="AlphaFoldDB" id="X0XEB0"/>
<comment type="caution">
    <text evidence="1">The sequence shown here is derived from an EMBL/GenBank/DDBJ whole genome shotgun (WGS) entry which is preliminary data.</text>
</comment>
<evidence type="ECO:0000313" key="1">
    <source>
        <dbReference type="EMBL" id="GAG41509.1"/>
    </source>
</evidence>